<dbReference type="InterPro" id="IPR044730">
    <property type="entry name" value="RNase_H-like_dom_plant"/>
</dbReference>
<dbReference type="PANTHER" id="PTHR28626:SF4">
    <property type="entry name" value="PROTEIN SENSITIVITY TO RED LIGHT REDUCED 1-LIKE"/>
    <property type="match status" value="1"/>
</dbReference>
<dbReference type="InterPro" id="IPR040044">
    <property type="entry name" value="SRR1L"/>
</dbReference>
<comment type="caution">
    <text evidence="2">The sequence shown here is derived from an EMBL/GenBank/DDBJ whole genome shotgun (WGS) entry which is preliminary data.</text>
</comment>
<reference evidence="2" key="2">
    <citation type="journal article" date="2022" name="Hortic Res">
        <title>The genome of Dioscorea zingiberensis sheds light on the biosynthesis, origin and evolution of the medicinally important diosgenin saponins.</title>
        <authorList>
            <person name="Li Y."/>
            <person name="Tan C."/>
            <person name="Li Z."/>
            <person name="Guo J."/>
            <person name="Li S."/>
            <person name="Chen X."/>
            <person name="Wang C."/>
            <person name="Dai X."/>
            <person name="Yang H."/>
            <person name="Song W."/>
            <person name="Hou L."/>
            <person name="Xu J."/>
            <person name="Tong Z."/>
            <person name="Xu A."/>
            <person name="Yuan X."/>
            <person name="Wang W."/>
            <person name="Yang Q."/>
            <person name="Chen L."/>
            <person name="Sun Z."/>
            <person name="Wang K."/>
            <person name="Pan B."/>
            <person name="Chen J."/>
            <person name="Bao Y."/>
            <person name="Liu F."/>
            <person name="Qi X."/>
            <person name="Gang D.R."/>
            <person name="Wen J."/>
            <person name="Li J."/>
        </authorList>
    </citation>
    <scope>NUCLEOTIDE SEQUENCE</scope>
    <source>
        <strain evidence="2">Dzin_1.0</strain>
    </source>
</reference>
<dbReference type="AlphaFoldDB" id="A0A9D5CYH7"/>
<organism evidence="2 3">
    <name type="scientific">Dioscorea zingiberensis</name>
    <dbReference type="NCBI Taxonomy" id="325984"/>
    <lineage>
        <taxon>Eukaryota</taxon>
        <taxon>Viridiplantae</taxon>
        <taxon>Streptophyta</taxon>
        <taxon>Embryophyta</taxon>
        <taxon>Tracheophyta</taxon>
        <taxon>Spermatophyta</taxon>
        <taxon>Magnoliopsida</taxon>
        <taxon>Liliopsida</taxon>
        <taxon>Dioscoreales</taxon>
        <taxon>Dioscoreaceae</taxon>
        <taxon>Dioscorea</taxon>
    </lineage>
</organism>
<dbReference type="Proteomes" id="UP001085076">
    <property type="component" value="Miscellaneous, Linkage group lg02"/>
</dbReference>
<dbReference type="GO" id="GO:0005634">
    <property type="term" value="C:nucleus"/>
    <property type="evidence" value="ECO:0007669"/>
    <property type="project" value="TreeGrafter"/>
</dbReference>
<gene>
    <name evidence="2" type="ORF">J5N97_009569</name>
</gene>
<feature type="domain" description="SRR1-like" evidence="1">
    <location>
        <begin position="51"/>
        <end position="243"/>
    </location>
</feature>
<dbReference type="CDD" id="cd06222">
    <property type="entry name" value="RNase_H_like"/>
    <property type="match status" value="1"/>
</dbReference>
<name>A0A9D5CYH7_9LILI</name>
<evidence type="ECO:0000313" key="2">
    <source>
        <dbReference type="EMBL" id="KAJ0981314.1"/>
    </source>
</evidence>
<accession>A0A9D5CYH7</accession>
<dbReference type="PANTHER" id="PTHR28626">
    <property type="entry name" value="SRR1-LIKE PROTEIN"/>
    <property type="match status" value="1"/>
</dbReference>
<protein>
    <recommendedName>
        <fullName evidence="1">SRR1-like domain-containing protein</fullName>
    </recommendedName>
</protein>
<dbReference type="InterPro" id="IPR012942">
    <property type="entry name" value="SRR1-like"/>
</dbReference>
<evidence type="ECO:0000313" key="3">
    <source>
        <dbReference type="Proteomes" id="UP001085076"/>
    </source>
</evidence>
<dbReference type="EMBL" id="JAGGNH010000002">
    <property type="protein sequence ID" value="KAJ0981314.1"/>
    <property type="molecule type" value="Genomic_DNA"/>
</dbReference>
<proteinExistence type="predicted"/>
<sequence length="426" mass="49342">MDEEDVKELPRLQHEMEVTIMDLRESEYYLKLRDDLNGDQLLRSEISRRIGSKEHVQMVIYGLGSLEYSFQPQFQFALALLLREEVDILRIGEIQVYDPKITPVDANVIRSFGCTVLSVNEFARRRVENPTIIFLPFAWYNQVANLLEVNWSSSRLKNLIILGVSMHNWNGTYDEPYYEMFHIDETEKLTANDRWFPTLDKIRVDHEDAKPSGDWIRKLRDRMQRFYLQQFAPNQKWKNNFHGENVSRAPSRYLKTWSIPQAGWIKLNFDGYGNESYGYGGILCNDDGEILLSYAGPMPSANTNHDNHKGTIAAQVEGLRQGVRCFKQLLSLSYDDHKLIIEGSALSVVRWANAVAPPPHTFEEAFKEMCVMLEETNCLVYHIYPEANDKACELAKLGIKLTGFNSWSRVDQSCYYYLLNHILGSL</sequence>
<dbReference type="Pfam" id="PF07985">
    <property type="entry name" value="SRR1"/>
    <property type="match status" value="1"/>
</dbReference>
<dbReference type="GO" id="GO:0005737">
    <property type="term" value="C:cytoplasm"/>
    <property type="evidence" value="ECO:0007669"/>
    <property type="project" value="TreeGrafter"/>
</dbReference>
<reference evidence="2" key="1">
    <citation type="submission" date="2021-03" db="EMBL/GenBank/DDBJ databases">
        <authorList>
            <person name="Li Z."/>
            <person name="Yang C."/>
        </authorList>
    </citation>
    <scope>NUCLEOTIDE SEQUENCE</scope>
    <source>
        <strain evidence="2">Dzin_1.0</strain>
        <tissue evidence="2">Leaf</tissue>
    </source>
</reference>
<dbReference type="OrthoDB" id="687440at2759"/>
<evidence type="ECO:0000259" key="1">
    <source>
        <dbReference type="Pfam" id="PF07985"/>
    </source>
</evidence>
<keyword evidence="3" id="KW-1185">Reference proteome</keyword>